<name>A0A8H7EU69_9FUNG</name>
<reference evidence="2" key="1">
    <citation type="submission" date="2020-01" db="EMBL/GenBank/DDBJ databases">
        <title>Genome Sequencing of Three Apophysomyces-Like Fungal Strains Confirms a Novel Fungal Genus in the Mucoromycota with divergent Burkholderia-like Endosymbiotic Bacteria.</title>
        <authorList>
            <person name="Stajich J.E."/>
            <person name="Macias A.M."/>
            <person name="Carter-House D."/>
            <person name="Lovett B."/>
            <person name="Kasson L.R."/>
            <person name="Berry K."/>
            <person name="Grigoriev I."/>
            <person name="Chang Y."/>
            <person name="Spatafora J."/>
            <person name="Kasson M.T."/>
        </authorList>
    </citation>
    <scope>NUCLEOTIDE SEQUENCE</scope>
    <source>
        <strain evidence="2">NRRL A-21654</strain>
    </source>
</reference>
<gene>
    <name evidence="2" type="ORF">EC973_005247</name>
</gene>
<protein>
    <submittedName>
        <fullName evidence="2">Uncharacterized protein</fullName>
    </submittedName>
</protein>
<accession>A0A8H7EU69</accession>
<sequence length="559" mass="63577">MIAANAVIVPVGSSTPSLRFLKMRNKTHQTEDTPIEKLKTTLKVLIRNGETVALPKIFRKTGVNDQIQGEKLFKKAIEDIIRQPYDSKAKRWAKMVKSEGYRVLRSEALETFWKELSVQRAADMRLKRFYDDETETLEQMNKRRKTADENEGEGDEVDIVRVTKEDENQQEGREEDNDEAEPQNVAGSVSESATDEEEQTSVAIARTWAEFMEKKDFSGSNFYRLERHGIIQCGVGIKRSDDVPGHLYDQITLDVEKAAFPFKLLSKYIMDILRSKEYGTPNCATLIFARDTVEQKVDDTTFAFVSRILYQFSEYIHNNTYPTQIKSSETAYCHEAVWPLLRCAAHAVSGLMCDFRVGETQLNALKMKNTPNYNADGVVFVQKSKLEVLLLEASGALGTADRHRHVFDHVKAAYGCHAMIVQILEKYPYADTSLIEQVQVLFVHTGGRDDKIRLWVMKPQFMGRIISFERVKSCSIPVERNDTSAFRDVIEFFWLVKQLLVQSVNAVEALRKSNDDNVFNTDFSPKESLASLLEPTPFKPDKSLSCGGIVDLDPVSFTL</sequence>
<dbReference type="EMBL" id="JABAYA010000003">
    <property type="protein sequence ID" value="KAF7732351.1"/>
    <property type="molecule type" value="Genomic_DNA"/>
</dbReference>
<dbReference type="OrthoDB" id="2271449at2759"/>
<feature type="compositionally biased region" description="Basic and acidic residues" evidence="1">
    <location>
        <begin position="158"/>
        <end position="172"/>
    </location>
</feature>
<proteinExistence type="predicted"/>
<evidence type="ECO:0000256" key="1">
    <source>
        <dbReference type="SAM" id="MobiDB-lite"/>
    </source>
</evidence>
<dbReference type="Proteomes" id="UP000605846">
    <property type="component" value="Unassembled WGS sequence"/>
</dbReference>
<evidence type="ECO:0000313" key="3">
    <source>
        <dbReference type="Proteomes" id="UP000605846"/>
    </source>
</evidence>
<keyword evidence="3" id="KW-1185">Reference proteome</keyword>
<feature type="region of interest" description="Disordered" evidence="1">
    <location>
        <begin position="140"/>
        <end position="200"/>
    </location>
</feature>
<organism evidence="2 3">
    <name type="scientific">Apophysomyces ossiformis</name>
    <dbReference type="NCBI Taxonomy" id="679940"/>
    <lineage>
        <taxon>Eukaryota</taxon>
        <taxon>Fungi</taxon>
        <taxon>Fungi incertae sedis</taxon>
        <taxon>Mucoromycota</taxon>
        <taxon>Mucoromycotina</taxon>
        <taxon>Mucoromycetes</taxon>
        <taxon>Mucorales</taxon>
        <taxon>Mucorineae</taxon>
        <taxon>Mucoraceae</taxon>
        <taxon>Apophysomyces</taxon>
    </lineage>
</organism>
<evidence type="ECO:0000313" key="2">
    <source>
        <dbReference type="EMBL" id="KAF7732351.1"/>
    </source>
</evidence>
<dbReference type="AlphaFoldDB" id="A0A8H7EU69"/>
<comment type="caution">
    <text evidence="2">The sequence shown here is derived from an EMBL/GenBank/DDBJ whole genome shotgun (WGS) entry which is preliminary data.</text>
</comment>